<dbReference type="KEGG" id="pbz:GN234_06350"/>
<dbReference type="AlphaFoldDB" id="A0A6N1CAF8"/>
<organism evidence="2 3">
    <name type="scientific">Pseudomonas bijieensis</name>
    <dbReference type="NCBI Taxonomy" id="2681983"/>
    <lineage>
        <taxon>Bacteria</taxon>
        <taxon>Pseudomonadati</taxon>
        <taxon>Pseudomonadota</taxon>
        <taxon>Gammaproteobacteria</taxon>
        <taxon>Pseudomonadales</taxon>
        <taxon>Pseudomonadaceae</taxon>
        <taxon>Pseudomonas</taxon>
    </lineage>
</organism>
<feature type="region of interest" description="Disordered" evidence="1">
    <location>
        <begin position="1"/>
        <end position="29"/>
    </location>
</feature>
<gene>
    <name evidence="2" type="ORF">GN234_06350</name>
</gene>
<evidence type="ECO:0000256" key="1">
    <source>
        <dbReference type="SAM" id="MobiDB-lite"/>
    </source>
</evidence>
<reference evidence="2 3" key="1">
    <citation type="submission" date="2020-02" db="EMBL/GenBank/DDBJ databases">
        <authorList>
            <person name="Liang J."/>
        </authorList>
    </citation>
    <scope>NUCLEOTIDE SEQUENCE [LARGE SCALE GENOMIC DNA]</scope>
    <source>
        <strain evidence="2 3">L22-9</strain>
    </source>
</reference>
<dbReference type="Proteomes" id="UP000509545">
    <property type="component" value="Chromosome"/>
</dbReference>
<dbReference type="EMBL" id="CP048810">
    <property type="protein sequence ID" value="QKS81585.1"/>
    <property type="molecule type" value="Genomic_DNA"/>
</dbReference>
<accession>A0A6N1CAF8</accession>
<feature type="region of interest" description="Disordered" evidence="1">
    <location>
        <begin position="156"/>
        <end position="176"/>
    </location>
</feature>
<feature type="compositionally biased region" description="Basic and acidic residues" evidence="1">
    <location>
        <begin position="10"/>
        <end position="21"/>
    </location>
</feature>
<evidence type="ECO:0000313" key="2">
    <source>
        <dbReference type="EMBL" id="QKS81585.1"/>
    </source>
</evidence>
<evidence type="ECO:0000313" key="3">
    <source>
        <dbReference type="Proteomes" id="UP000509545"/>
    </source>
</evidence>
<name>A0A6N1CAF8_9PSED</name>
<feature type="compositionally biased region" description="Low complexity" evidence="1">
    <location>
        <begin position="157"/>
        <end position="174"/>
    </location>
</feature>
<dbReference type="RefSeq" id="WP_176688103.1">
    <property type="nucleotide sequence ID" value="NZ_CP048810.1"/>
</dbReference>
<sequence>MNAKQQIANIDRERVRRERAAAEPLAGNPPEFPGVIVSDADRRVYIEYLRPGAKLPVTLRRWPNEDDTDEVWVYIAREPAVPTDDPVWEEVDTFPAGPIADRPSVFVAGIPTEKLTDYNPAGTPSVWLVKYEAMPPLGNEWESDPETIVIDRRAHYQPNPGGPKNQPPLTTATPTYPPDNIIDNAYLSSLPNGTWELVVGTQGLASGDKCYFYISRNYTELNTDEPINPPPYTLPLTGKFEVDSGTLRGLPAGAVYVYYRLVDAVGNESRLSVPKGLKIMFSPSPVLEAPRVPLASSGTDRLIDLKDCAVPGGVTVEVDRVDNVEDTDEIQINWNNTVVDTKAFGTATKLVFPVSFDIISDDYYKDGDDTQEDVPVTVKATLLQGATPLSESFVDIFSNIYVPGPTPVDPGPNDGLNEPNVTSTDVDNVIEIEDYGVDQIITIVLWTDPDKPVKDGQQIIAAYEGVRLPDVAFLNAGDTSVTIELPWTVINGAGLGDKSLQYFLSDIGGTNENPSPIQTVTNNALVVNMDPPDITTRYPNLVRCGDLQRNTFNAVFTIPGNTEHLLVGREVTLHAQGYRDAAHTEEAPDTDFSSPTPHTIVDGEPESGFTMTVSPYDPVIRNIPEPPPDPVEPGDYIGYWKVWYTVKINATDHPSAEYDATVRLVNANGEYCEDA</sequence>
<keyword evidence="3" id="KW-1185">Reference proteome</keyword>
<proteinExistence type="predicted"/>
<protein>
    <submittedName>
        <fullName evidence="2">Uncharacterized protein</fullName>
    </submittedName>
</protein>